<evidence type="ECO:0000313" key="2">
    <source>
        <dbReference type="Proteomes" id="UP000197619"/>
    </source>
</evidence>
<comment type="caution">
    <text evidence="1">The sequence shown here is derived from an EMBL/GenBank/DDBJ whole genome shotgun (WGS) entry which is preliminary data.</text>
</comment>
<keyword evidence="2" id="KW-1185">Reference proteome</keyword>
<sequence>MDIPSLNPPIPA</sequence>
<dbReference type="Proteomes" id="UP000197619">
    <property type="component" value="Unassembled WGS sequence"/>
</dbReference>
<reference evidence="1 2" key="1">
    <citation type="submission" date="2017-05" db="EMBL/GenBank/DDBJ databases">
        <title>Genome of assembly of the Bengalese finch, Lonchura striata domestica.</title>
        <authorList>
            <person name="Colquitt B.M."/>
            <person name="Brainard M.S."/>
        </authorList>
    </citation>
    <scope>NUCLEOTIDE SEQUENCE [LARGE SCALE GENOMIC DNA]</scope>
    <source>
        <strain evidence="1">White83orange57</strain>
    </source>
</reference>
<protein>
    <submittedName>
        <fullName evidence="1">Uncharacterized protein</fullName>
    </submittedName>
</protein>
<gene>
    <name evidence="1" type="ORF">RLOC_00014408</name>
</gene>
<organism evidence="1 2">
    <name type="scientific">Lonchura striata</name>
    <name type="common">white-rumped munia</name>
    <dbReference type="NCBI Taxonomy" id="40157"/>
    <lineage>
        <taxon>Eukaryota</taxon>
        <taxon>Metazoa</taxon>
        <taxon>Chordata</taxon>
        <taxon>Craniata</taxon>
        <taxon>Vertebrata</taxon>
        <taxon>Euteleostomi</taxon>
        <taxon>Archelosauria</taxon>
        <taxon>Archosauria</taxon>
        <taxon>Dinosauria</taxon>
        <taxon>Saurischia</taxon>
        <taxon>Theropoda</taxon>
        <taxon>Coelurosauria</taxon>
        <taxon>Aves</taxon>
        <taxon>Neognathae</taxon>
        <taxon>Neoaves</taxon>
        <taxon>Telluraves</taxon>
        <taxon>Australaves</taxon>
        <taxon>Passeriformes</taxon>
        <taxon>Passeroidea</taxon>
        <taxon>Estrildidae</taxon>
        <taxon>Estrildinae</taxon>
        <taxon>Lonchura</taxon>
    </lineage>
</organism>
<proteinExistence type="predicted"/>
<dbReference type="EMBL" id="MUZQ01000045">
    <property type="protein sequence ID" value="OWK61135.1"/>
    <property type="molecule type" value="Genomic_DNA"/>
</dbReference>
<evidence type="ECO:0000313" key="1">
    <source>
        <dbReference type="EMBL" id="OWK61135.1"/>
    </source>
</evidence>
<accession>A0A218V4X2</accession>
<name>A0A218V4X2_9PASE</name>